<name>A0A224VHT1_9LACO</name>
<evidence type="ECO:0000313" key="5">
    <source>
        <dbReference type="Proteomes" id="UP000294668"/>
    </source>
</evidence>
<evidence type="ECO:0000313" key="3">
    <source>
        <dbReference type="EMBL" id="TDG91687.1"/>
    </source>
</evidence>
<feature type="chain" id="PRO_5044569649" evidence="1">
    <location>
        <begin position="22"/>
        <end position="142"/>
    </location>
</feature>
<reference evidence="2 4" key="1">
    <citation type="journal article" date="2017" name="Biosci Microbiota Food Health">
        <title>Genomic characterization reconfirms the taxonomic status of Lactobacillus parakefiri.</title>
        <authorList>
            <person name="Tanizawa Y."/>
            <person name="Kobayashi H."/>
            <person name="Kaminuma E."/>
            <person name="Sakamoto M."/>
            <person name="Ohkuma M."/>
            <person name="Nakamura Y."/>
            <person name="Arita M."/>
            <person name="Tohno M."/>
        </authorList>
    </citation>
    <scope>NUCLEOTIDE SEQUENCE [LARGE SCALE GENOMIC DNA]</scope>
    <source>
        <strain evidence="2 4">JCM 8573</strain>
    </source>
</reference>
<dbReference type="RefSeq" id="WP_057962149.1">
    <property type="nucleotide sequence ID" value="NZ_BAAAXO010000003.1"/>
</dbReference>
<evidence type="ECO:0000313" key="4">
    <source>
        <dbReference type="Proteomes" id="UP000214739"/>
    </source>
</evidence>
<evidence type="ECO:0000256" key="1">
    <source>
        <dbReference type="SAM" id="SignalP"/>
    </source>
</evidence>
<comment type="caution">
    <text evidence="2">The sequence shown here is derived from an EMBL/GenBank/DDBJ whole genome shotgun (WGS) entry which is preliminary data.</text>
</comment>
<dbReference type="AlphaFoldDB" id="A0A224VHT1"/>
<reference evidence="3" key="3">
    <citation type="submission" date="2019-02" db="EMBL/GenBank/DDBJ databases">
        <authorList>
            <person name="Buron G."/>
            <person name="Chaylann A."/>
            <person name="Dolejs I."/>
            <person name="Forster J."/>
            <person name="Miks M.H."/>
        </authorList>
    </citation>
    <scope>NUCLEOTIDE SEQUENCE</scope>
    <source>
        <strain evidence="3">DSM 10551</strain>
    </source>
</reference>
<organism evidence="2 4">
    <name type="scientific">Lentilactobacillus parakefiri</name>
    <dbReference type="NCBI Taxonomy" id="152332"/>
    <lineage>
        <taxon>Bacteria</taxon>
        <taxon>Bacillati</taxon>
        <taxon>Bacillota</taxon>
        <taxon>Bacilli</taxon>
        <taxon>Lactobacillales</taxon>
        <taxon>Lactobacillaceae</taxon>
        <taxon>Lentilactobacillus</taxon>
    </lineage>
</organism>
<keyword evidence="5" id="KW-1185">Reference proteome</keyword>
<dbReference type="EMBL" id="PUFL01000052">
    <property type="protein sequence ID" value="TDG91687.1"/>
    <property type="molecule type" value="Genomic_DNA"/>
</dbReference>
<dbReference type="Proteomes" id="UP000214739">
    <property type="component" value="Unassembled WGS sequence"/>
</dbReference>
<proteinExistence type="predicted"/>
<accession>A0A224VHT1</accession>
<sequence>MKKLVAIIMMTLGLTIGLSFGTPLANASSWHSGTPGFLYNKRYRPNNSTKEPMMWGNKTHFHIDYTQDRPNAVHPTWKYSHHVYTIRSTTYWITSSGHKEVSEYFFVKVKRINSKKIFTRIGQSEKLSQKPNYYLKYTMYCY</sequence>
<reference evidence="3 5" key="2">
    <citation type="journal article" date="2019" name="Appl. Microbiol. Biotechnol.">
        <title>Uncovering carbohydrate metabolism through a genotype-phenotype association study of 56 lactic acid bacteria genomes.</title>
        <authorList>
            <person name="Buron-Moles G."/>
            <person name="Chailyan A."/>
            <person name="Dolejs I."/>
            <person name="Forster J."/>
            <person name="Miks M.H."/>
        </authorList>
    </citation>
    <scope>NUCLEOTIDE SEQUENCE [LARGE SCALE GENOMIC DNA]</scope>
    <source>
        <strain evidence="3 5">DSM 10551</strain>
    </source>
</reference>
<dbReference type="Proteomes" id="UP000294668">
    <property type="component" value="Unassembled WGS sequence"/>
</dbReference>
<evidence type="ECO:0000313" key="2">
    <source>
        <dbReference type="EMBL" id="GAW72061.1"/>
    </source>
</evidence>
<dbReference type="EMBL" id="BDGB01000054">
    <property type="protein sequence ID" value="GAW72061.1"/>
    <property type="molecule type" value="Genomic_DNA"/>
</dbReference>
<keyword evidence="1" id="KW-0732">Signal</keyword>
<gene>
    <name evidence="3" type="ORF">C5L28_000259</name>
    <name evidence="2" type="ORF">LPKJCM_01169</name>
</gene>
<feature type="signal peptide" evidence="1">
    <location>
        <begin position="1"/>
        <end position="21"/>
    </location>
</feature>
<protein>
    <submittedName>
        <fullName evidence="2">Uncharacterized protein</fullName>
    </submittedName>
</protein>